<dbReference type="PANTHER" id="PTHR21719">
    <property type="entry name" value="FI06402P-RELATED"/>
    <property type="match status" value="1"/>
</dbReference>
<feature type="region of interest" description="Disordered" evidence="1">
    <location>
        <begin position="367"/>
        <end position="388"/>
    </location>
</feature>
<accession>A0AB39Z1L2</accession>
<dbReference type="RefSeq" id="XP_016926701.1">
    <property type="nucleotide sequence ID" value="XM_017071212.4"/>
</dbReference>
<reference evidence="3" key="1">
    <citation type="submission" date="2025-05" db="UniProtKB">
        <authorList>
            <consortium name="RefSeq"/>
        </authorList>
    </citation>
    <scope>NUCLEOTIDE SEQUENCE [LARGE SCALE GENOMIC DNA]</scope>
</reference>
<dbReference type="Proteomes" id="UP001652628">
    <property type="component" value="Chromosome 2L"/>
</dbReference>
<reference evidence="4" key="2">
    <citation type="submission" date="2025-08" db="UniProtKB">
        <authorList>
            <consortium name="RefSeq"/>
        </authorList>
    </citation>
    <scope>IDENTIFICATION</scope>
</reference>
<dbReference type="SUPFAM" id="SSF57501">
    <property type="entry name" value="Cystine-knot cytokines"/>
    <property type="match status" value="1"/>
</dbReference>
<feature type="compositionally biased region" description="Polar residues" evidence="1">
    <location>
        <begin position="369"/>
        <end position="380"/>
    </location>
</feature>
<gene>
    <name evidence="4" type="primary">Pvf2</name>
</gene>
<sequence length="388" mass="45016">MILKIVLAVMAISFMKTTHVHSSFPTDINKNYLDTRNSTLPRTTSHPHTYRTRSRYFLPLREIHNEEEKHYGGYSEDQEILRFPHKRVAREQAIQELLHYGVEIRRSVNGNLVGQFDDNHLHFDTADNGNEEFPTNQPVVGTAKREIQSGTSNAVEDARIRKVNIARNKALKNRVEAHRLFMLEYGACRWPRPEIVHIPTKTDTVYSPRATILHRCSDLIGCCEPQKTCTVKTNETVEREFTMQRGHYSESIILSMQNHTECECVFVETRRKRSPICQCPKHFIDFSWARSPPSAEEEDLEVLLLERQEPRCRCDCHLSDNTCQRLKNGVEGFSVMERRRIQNGEVSPPFCNFGLYDIRNGRCPRPGIQNPNLNVPQYIQSRRHDGKS</sequence>
<proteinExistence type="predicted"/>
<evidence type="ECO:0000256" key="2">
    <source>
        <dbReference type="SAM" id="SignalP"/>
    </source>
</evidence>
<evidence type="ECO:0000313" key="4">
    <source>
        <dbReference type="RefSeq" id="XP_016926701.1"/>
    </source>
</evidence>
<dbReference type="GO" id="GO:0035099">
    <property type="term" value="P:hemocyte migration"/>
    <property type="evidence" value="ECO:0007669"/>
    <property type="project" value="TreeGrafter"/>
</dbReference>
<protein>
    <submittedName>
        <fullName evidence="4">Uncharacterized protein Pvf2</fullName>
    </submittedName>
</protein>
<organism evidence="3 4">
    <name type="scientific">Drosophila suzukii</name>
    <name type="common">Spotted-wing drosophila fruit fly</name>
    <dbReference type="NCBI Taxonomy" id="28584"/>
    <lineage>
        <taxon>Eukaryota</taxon>
        <taxon>Metazoa</taxon>
        <taxon>Ecdysozoa</taxon>
        <taxon>Arthropoda</taxon>
        <taxon>Hexapoda</taxon>
        <taxon>Insecta</taxon>
        <taxon>Pterygota</taxon>
        <taxon>Neoptera</taxon>
        <taxon>Endopterygota</taxon>
        <taxon>Diptera</taxon>
        <taxon>Brachycera</taxon>
        <taxon>Muscomorpha</taxon>
        <taxon>Ephydroidea</taxon>
        <taxon>Drosophilidae</taxon>
        <taxon>Drosophila</taxon>
        <taxon>Sophophora</taxon>
    </lineage>
</organism>
<evidence type="ECO:0000256" key="1">
    <source>
        <dbReference type="SAM" id="MobiDB-lite"/>
    </source>
</evidence>
<dbReference type="PANTHER" id="PTHR21719:SF1">
    <property type="entry name" value="FI06402P-RELATED"/>
    <property type="match status" value="1"/>
</dbReference>
<keyword evidence="3" id="KW-1185">Reference proteome</keyword>
<dbReference type="GeneID" id="108007523"/>
<dbReference type="Gene3D" id="2.10.90.10">
    <property type="entry name" value="Cystine-knot cytokines"/>
    <property type="match status" value="1"/>
</dbReference>
<keyword evidence="2" id="KW-0732">Signal</keyword>
<dbReference type="AlphaFoldDB" id="A0AB39Z1L2"/>
<feature type="signal peptide" evidence="2">
    <location>
        <begin position="1"/>
        <end position="22"/>
    </location>
</feature>
<name>A0AB39Z1L2_DROSZ</name>
<dbReference type="InterPro" id="IPR029034">
    <property type="entry name" value="Cystine-knot_cytokine"/>
</dbReference>
<evidence type="ECO:0000313" key="3">
    <source>
        <dbReference type="Proteomes" id="UP001652628"/>
    </source>
</evidence>
<dbReference type="CTD" id="33994"/>
<feature type="chain" id="PRO_5044203124" evidence="2">
    <location>
        <begin position="23"/>
        <end position="388"/>
    </location>
</feature>